<dbReference type="SUPFAM" id="SSF48008">
    <property type="entry name" value="GntR ligand-binding domain-like"/>
    <property type="match status" value="1"/>
</dbReference>
<dbReference type="Proteomes" id="UP001565474">
    <property type="component" value="Unassembled WGS sequence"/>
</dbReference>
<dbReference type="InterPro" id="IPR008920">
    <property type="entry name" value="TF_FadR/GntR_C"/>
</dbReference>
<evidence type="ECO:0000259" key="5">
    <source>
        <dbReference type="PROSITE" id="PS50949"/>
    </source>
</evidence>
<gene>
    <name evidence="6" type="ORF">ABH992_001563</name>
</gene>
<dbReference type="Gene3D" id="1.10.10.10">
    <property type="entry name" value="Winged helix-like DNA-binding domain superfamily/Winged helix DNA-binding domain"/>
    <property type="match status" value="1"/>
</dbReference>
<organism evidence="6 7">
    <name type="scientific">Bradyrhizobium yuanmingense</name>
    <dbReference type="NCBI Taxonomy" id="108015"/>
    <lineage>
        <taxon>Bacteria</taxon>
        <taxon>Pseudomonadati</taxon>
        <taxon>Pseudomonadota</taxon>
        <taxon>Alphaproteobacteria</taxon>
        <taxon>Hyphomicrobiales</taxon>
        <taxon>Nitrobacteraceae</taxon>
        <taxon>Bradyrhizobium</taxon>
    </lineage>
</organism>
<dbReference type="PROSITE" id="PS50949">
    <property type="entry name" value="HTH_GNTR"/>
    <property type="match status" value="1"/>
</dbReference>
<dbReference type="RefSeq" id="WP_036042395.1">
    <property type="nucleotide sequence ID" value="NZ_JBGBYD010000002.1"/>
</dbReference>
<dbReference type="CDD" id="cd07377">
    <property type="entry name" value="WHTH_GntR"/>
    <property type="match status" value="1"/>
</dbReference>
<evidence type="ECO:0000313" key="7">
    <source>
        <dbReference type="Proteomes" id="UP001565474"/>
    </source>
</evidence>
<dbReference type="PANTHER" id="PTHR43537">
    <property type="entry name" value="TRANSCRIPTIONAL REGULATOR, GNTR FAMILY"/>
    <property type="match status" value="1"/>
</dbReference>
<dbReference type="InterPro" id="IPR036388">
    <property type="entry name" value="WH-like_DNA-bd_sf"/>
</dbReference>
<dbReference type="SUPFAM" id="SSF46785">
    <property type="entry name" value="Winged helix' DNA-binding domain"/>
    <property type="match status" value="1"/>
</dbReference>
<protein>
    <submittedName>
        <fullName evidence="6">DNA-binding FadR family transcriptional regulator</fullName>
    </submittedName>
</protein>
<dbReference type="Pfam" id="PF07729">
    <property type="entry name" value="FCD"/>
    <property type="match status" value="1"/>
</dbReference>
<proteinExistence type="predicted"/>
<dbReference type="PANTHER" id="PTHR43537:SF5">
    <property type="entry name" value="UXU OPERON TRANSCRIPTIONAL REGULATOR"/>
    <property type="match status" value="1"/>
</dbReference>
<keyword evidence="2 6" id="KW-0238">DNA-binding</keyword>
<dbReference type="InterPro" id="IPR036390">
    <property type="entry name" value="WH_DNA-bd_sf"/>
</dbReference>
<reference evidence="6 7" key="1">
    <citation type="submission" date="2024-07" db="EMBL/GenBank/DDBJ databases">
        <title>Genomic Encyclopedia of Type Strains, Phase V (KMG-V): Genome sequencing to study the core and pangenomes of soil and plant-associated prokaryotes.</title>
        <authorList>
            <person name="Whitman W."/>
        </authorList>
    </citation>
    <scope>NUCLEOTIDE SEQUENCE [LARGE SCALE GENOMIC DNA]</scope>
    <source>
        <strain evidence="6 7">USDA 222</strain>
    </source>
</reference>
<keyword evidence="1" id="KW-0805">Transcription regulation</keyword>
<dbReference type="Gene3D" id="1.20.120.530">
    <property type="entry name" value="GntR ligand-binding domain-like"/>
    <property type="match status" value="1"/>
</dbReference>
<evidence type="ECO:0000256" key="1">
    <source>
        <dbReference type="ARBA" id="ARBA00023015"/>
    </source>
</evidence>
<evidence type="ECO:0000313" key="6">
    <source>
        <dbReference type="EMBL" id="MEY9469164.1"/>
    </source>
</evidence>
<sequence length="278" mass="30674">MPLEAVEARRLYRQVADQLRSLIDSGEYAVGSRLPTERDLAEQLKVSRPTVREALIALEVEGRLRIRVGSGIYVIEPAAVAAPTATAVIEGPFELLRAREFLESAIAEQAARVATKDDIDRIDAALVAMENVDHPGEASMVHDRAFHIAVAGCLGNAVLVRVVGELFDQRLNPYFAQLAHYFENPTTWRTALDEHRAVRDAIAARRPLTAHDAMRDHLAHSQERFAQNFGAENAAAAASGRSRTARPLAKPATPKRPPKKRAKERAKERAKTGSSRRR</sequence>
<dbReference type="Pfam" id="PF00392">
    <property type="entry name" value="GntR"/>
    <property type="match status" value="1"/>
</dbReference>
<comment type="caution">
    <text evidence="6">The sequence shown here is derived from an EMBL/GenBank/DDBJ whole genome shotgun (WGS) entry which is preliminary data.</text>
</comment>
<name>A0ABV4GCW1_9BRAD</name>
<dbReference type="GO" id="GO:0003677">
    <property type="term" value="F:DNA binding"/>
    <property type="evidence" value="ECO:0007669"/>
    <property type="project" value="UniProtKB-KW"/>
</dbReference>
<evidence type="ECO:0000256" key="4">
    <source>
        <dbReference type="SAM" id="MobiDB-lite"/>
    </source>
</evidence>
<keyword evidence="7" id="KW-1185">Reference proteome</keyword>
<evidence type="ECO:0000256" key="2">
    <source>
        <dbReference type="ARBA" id="ARBA00023125"/>
    </source>
</evidence>
<dbReference type="EMBL" id="JBGBZN010000002">
    <property type="protein sequence ID" value="MEY9469164.1"/>
    <property type="molecule type" value="Genomic_DNA"/>
</dbReference>
<dbReference type="SMART" id="SM00895">
    <property type="entry name" value="FCD"/>
    <property type="match status" value="1"/>
</dbReference>
<dbReference type="InterPro" id="IPR000524">
    <property type="entry name" value="Tscrpt_reg_HTH_GntR"/>
</dbReference>
<dbReference type="SMART" id="SM00345">
    <property type="entry name" value="HTH_GNTR"/>
    <property type="match status" value="1"/>
</dbReference>
<dbReference type="PRINTS" id="PR00035">
    <property type="entry name" value="HTHGNTR"/>
</dbReference>
<feature type="compositionally biased region" description="Low complexity" evidence="4">
    <location>
        <begin position="233"/>
        <end position="252"/>
    </location>
</feature>
<dbReference type="InterPro" id="IPR011711">
    <property type="entry name" value="GntR_C"/>
</dbReference>
<feature type="region of interest" description="Disordered" evidence="4">
    <location>
        <begin position="233"/>
        <end position="278"/>
    </location>
</feature>
<keyword evidence="3" id="KW-0804">Transcription</keyword>
<evidence type="ECO:0000256" key="3">
    <source>
        <dbReference type="ARBA" id="ARBA00023163"/>
    </source>
</evidence>
<accession>A0ABV4GCW1</accession>
<feature type="domain" description="HTH gntR-type" evidence="5">
    <location>
        <begin position="9"/>
        <end position="77"/>
    </location>
</feature>